<evidence type="ECO:0000313" key="2">
    <source>
        <dbReference type="Proteomes" id="UP000626109"/>
    </source>
</evidence>
<protein>
    <submittedName>
        <fullName evidence="1">Uncharacterized protein</fullName>
    </submittedName>
</protein>
<name>A0A813K5Q8_POLGL</name>
<reference evidence="1" key="1">
    <citation type="submission" date="2021-02" db="EMBL/GenBank/DDBJ databases">
        <authorList>
            <person name="Dougan E. K."/>
            <person name="Rhodes N."/>
            <person name="Thang M."/>
            <person name="Chan C."/>
        </authorList>
    </citation>
    <scope>NUCLEOTIDE SEQUENCE</scope>
</reference>
<dbReference type="Proteomes" id="UP000626109">
    <property type="component" value="Unassembled WGS sequence"/>
</dbReference>
<proteinExistence type="predicted"/>
<accession>A0A813K5Q8</accession>
<comment type="caution">
    <text evidence="1">The sequence shown here is derived from an EMBL/GenBank/DDBJ whole genome shotgun (WGS) entry which is preliminary data.</text>
</comment>
<dbReference type="AlphaFoldDB" id="A0A813K5Q8"/>
<organism evidence="1 2">
    <name type="scientific">Polarella glacialis</name>
    <name type="common">Dinoflagellate</name>
    <dbReference type="NCBI Taxonomy" id="89957"/>
    <lineage>
        <taxon>Eukaryota</taxon>
        <taxon>Sar</taxon>
        <taxon>Alveolata</taxon>
        <taxon>Dinophyceae</taxon>
        <taxon>Suessiales</taxon>
        <taxon>Suessiaceae</taxon>
        <taxon>Polarella</taxon>
    </lineage>
</organism>
<dbReference type="EMBL" id="CAJNNW010028286">
    <property type="protein sequence ID" value="CAE8695506.1"/>
    <property type="molecule type" value="Genomic_DNA"/>
</dbReference>
<gene>
    <name evidence="1" type="ORF">PGLA2088_LOCUS29378</name>
</gene>
<sequence>MHCTRLPGAKAVQDPLVELRQLRLCNVEGRTGVLGVIALLQLLLSRAIQEHLQIALYLQDGCQVCPATFSIGMGRLQGLLVERSGLRAAAEVIRLGIFDFCPPEAKLIVKDQPYLCAASCLGLNLRLHGADLFLQRPIVRAQALEELQVLGEKIVHGRRGCPLLRHHAAWRLD</sequence>
<evidence type="ECO:0000313" key="1">
    <source>
        <dbReference type="EMBL" id="CAE8695506.1"/>
    </source>
</evidence>